<accession>A0A067M2S1</accession>
<dbReference type="EMBL" id="KL198150">
    <property type="protein sequence ID" value="KDQ06182.1"/>
    <property type="molecule type" value="Genomic_DNA"/>
</dbReference>
<feature type="transmembrane region" description="Helical" evidence="1">
    <location>
        <begin position="20"/>
        <end position="44"/>
    </location>
</feature>
<gene>
    <name evidence="2" type="ORF">BOTBODRAFT_193176</name>
</gene>
<keyword evidence="3" id="KW-1185">Reference proteome</keyword>
<sequence>MGRAGMVGLSSSPPTLHAPYLPSFIMNPIRFCVLAMFVALGVALPSTDSADKFHKCQYDSDCTYPGEWCDPQFHLCTSK</sequence>
<reference evidence="3" key="1">
    <citation type="journal article" date="2014" name="Proc. Natl. Acad. Sci. U.S.A.">
        <title>Extensive sampling of basidiomycete genomes demonstrates inadequacy of the white-rot/brown-rot paradigm for wood decay fungi.</title>
        <authorList>
            <person name="Riley R."/>
            <person name="Salamov A.A."/>
            <person name="Brown D.W."/>
            <person name="Nagy L.G."/>
            <person name="Floudas D."/>
            <person name="Held B.W."/>
            <person name="Levasseur A."/>
            <person name="Lombard V."/>
            <person name="Morin E."/>
            <person name="Otillar R."/>
            <person name="Lindquist E.A."/>
            <person name="Sun H."/>
            <person name="LaButti K.M."/>
            <person name="Schmutz J."/>
            <person name="Jabbour D."/>
            <person name="Luo H."/>
            <person name="Baker S.E."/>
            <person name="Pisabarro A.G."/>
            <person name="Walton J.D."/>
            <person name="Blanchette R.A."/>
            <person name="Henrissat B."/>
            <person name="Martin F."/>
            <person name="Cullen D."/>
            <person name="Hibbett D.S."/>
            <person name="Grigoriev I.V."/>
        </authorList>
    </citation>
    <scope>NUCLEOTIDE SEQUENCE [LARGE SCALE GENOMIC DNA]</scope>
    <source>
        <strain evidence="3">FD-172 SS1</strain>
    </source>
</reference>
<keyword evidence="1" id="KW-0812">Transmembrane</keyword>
<dbReference type="HOGENOM" id="CLU_2605705_0_0_1"/>
<dbReference type="AlphaFoldDB" id="A0A067M2S1"/>
<evidence type="ECO:0000313" key="3">
    <source>
        <dbReference type="Proteomes" id="UP000027195"/>
    </source>
</evidence>
<name>A0A067M2S1_BOTB1</name>
<dbReference type="Proteomes" id="UP000027195">
    <property type="component" value="Unassembled WGS sequence"/>
</dbReference>
<evidence type="ECO:0000313" key="2">
    <source>
        <dbReference type="EMBL" id="KDQ06182.1"/>
    </source>
</evidence>
<evidence type="ECO:0000256" key="1">
    <source>
        <dbReference type="SAM" id="Phobius"/>
    </source>
</evidence>
<organism evidence="2 3">
    <name type="scientific">Botryobasidium botryosum (strain FD-172 SS1)</name>
    <dbReference type="NCBI Taxonomy" id="930990"/>
    <lineage>
        <taxon>Eukaryota</taxon>
        <taxon>Fungi</taxon>
        <taxon>Dikarya</taxon>
        <taxon>Basidiomycota</taxon>
        <taxon>Agaricomycotina</taxon>
        <taxon>Agaricomycetes</taxon>
        <taxon>Cantharellales</taxon>
        <taxon>Botryobasidiaceae</taxon>
        <taxon>Botryobasidium</taxon>
    </lineage>
</organism>
<proteinExistence type="predicted"/>
<dbReference type="InParanoid" id="A0A067M2S1"/>
<keyword evidence="1" id="KW-1133">Transmembrane helix</keyword>
<keyword evidence="1" id="KW-0472">Membrane</keyword>
<protein>
    <submittedName>
        <fullName evidence="2">Uncharacterized protein</fullName>
    </submittedName>
</protein>